<dbReference type="FunFam" id="3.40.50.300:FF:000006">
    <property type="entry name" value="DNA-binding transcriptional regulator NtrC"/>
    <property type="match status" value="1"/>
</dbReference>
<dbReference type="InterPro" id="IPR009057">
    <property type="entry name" value="Homeodomain-like_sf"/>
</dbReference>
<keyword evidence="2" id="KW-0067">ATP-binding</keyword>
<evidence type="ECO:0000256" key="4">
    <source>
        <dbReference type="ARBA" id="ARBA00023163"/>
    </source>
</evidence>
<dbReference type="SUPFAM" id="SSF52540">
    <property type="entry name" value="P-loop containing nucleoside triphosphate hydrolases"/>
    <property type="match status" value="1"/>
</dbReference>
<dbReference type="PROSITE" id="PS00675">
    <property type="entry name" value="SIGMA54_INTERACT_1"/>
    <property type="match status" value="1"/>
</dbReference>
<dbReference type="GO" id="GO:0006355">
    <property type="term" value="P:regulation of DNA-templated transcription"/>
    <property type="evidence" value="ECO:0007669"/>
    <property type="project" value="InterPro"/>
</dbReference>
<dbReference type="HOGENOM" id="CLU_000445_8_1_7"/>
<dbReference type="InterPro" id="IPR003593">
    <property type="entry name" value="AAA+_ATPase"/>
</dbReference>
<dbReference type="eggNOG" id="COG3829">
    <property type="taxonomic scope" value="Bacteria"/>
</dbReference>
<evidence type="ECO:0000313" key="8">
    <source>
        <dbReference type="EMBL" id="AFM25896.1"/>
    </source>
</evidence>
<dbReference type="Pfam" id="PF02954">
    <property type="entry name" value="HTH_8"/>
    <property type="match status" value="1"/>
</dbReference>
<dbReference type="Gene3D" id="3.40.50.300">
    <property type="entry name" value="P-loop containing nucleotide triphosphate hydrolases"/>
    <property type="match status" value="1"/>
</dbReference>
<evidence type="ECO:0000259" key="7">
    <source>
        <dbReference type="PROSITE" id="PS50113"/>
    </source>
</evidence>
<dbReference type="PANTHER" id="PTHR32071">
    <property type="entry name" value="TRANSCRIPTIONAL REGULATORY PROTEIN"/>
    <property type="match status" value="1"/>
</dbReference>
<dbReference type="KEGG" id="dti:Desti_3237"/>
<evidence type="ECO:0000256" key="2">
    <source>
        <dbReference type="ARBA" id="ARBA00022840"/>
    </source>
</evidence>
<dbReference type="Pfam" id="PF13426">
    <property type="entry name" value="PAS_9"/>
    <property type="match status" value="1"/>
</dbReference>
<dbReference type="OrthoDB" id="9761019at2"/>
<name>I4C8K5_DESTA</name>
<dbReference type="InterPro" id="IPR013656">
    <property type="entry name" value="PAS_4"/>
</dbReference>
<dbReference type="InterPro" id="IPR000700">
    <property type="entry name" value="PAS-assoc_C"/>
</dbReference>
<dbReference type="PROSITE" id="PS50045">
    <property type="entry name" value="SIGMA54_INTERACT_4"/>
    <property type="match status" value="1"/>
</dbReference>
<dbReference type="Proteomes" id="UP000006055">
    <property type="component" value="Chromosome"/>
</dbReference>
<dbReference type="PROSITE" id="PS00688">
    <property type="entry name" value="SIGMA54_INTERACT_3"/>
    <property type="match status" value="1"/>
</dbReference>
<dbReference type="InterPro" id="IPR027417">
    <property type="entry name" value="P-loop_NTPase"/>
</dbReference>
<proteinExistence type="predicted"/>
<dbReference type="SUPFAM" id="SSF46689">
    <property type="entry name" value="Homeodomain-like"/>
    <property type="match status" value="1"/>
</dbReference>
<evidence type="ECO:0000259" key="6">
    <source>
        <dbReference type="PROSITE" id="PS50112"/>
    </source>
</evidence>
<dbReference type="GO" id="GO:0043565">
    <property type="term" value="F:sequence-specific DNA binding"/>
    <property type="evidence" value="ECO:0007669"/>
    <property type="project" value="InterPro"/>
</dbReference>
<dbReference type="eggNOG" id="COG2202">
    <property type="taxonomic scope" value="Bacteria"/>
</dbReference>
<dbReference type="PROSITE" id="PS50113">
    <property type="entry name" value="PAC"/>
    <property type="match status" value="2"/>
</dbReference>
<feature type="domain" description="PAC" evidence="7">
    <location>
        <begin position="197"/>
        <end position="248"/>
    </location>
</feature>
<feature type="domain" description="PAC" evidence="7">
    <location>
        <begin position="309"/>
        <end position="372"/>
    </location>
</feature>
<evidence type="ECO:0000259" key="5">
    <source>
        <dbReference type="PROSITE" id="PS50045"/>
    </source>
</evidence>
<dbReference type="InterPro" id="IPR025662">
    <property type="entry name" value="Sigma_54_int_dom_ATP-bd_1"/>
</dbReference>
<dbReference type="AlphaFoldDB" id="I4C8K5"/>
<dbReference type="Pfam" id="PF25601">
    <property type="entry name" value="AAA_lid_14"/>
    <property type="match status" value="1"/>
</dbReference>
<dbReference type="CDD" id="cd00009">
    <property type="entry name" value="AAA"/>
    <property type="match status" value="1"/>
</dbReference>
<dbReference type="InterPro" id="IPR000014">
    <property type="entry name" value="PAS"/>
</dbReference>
<dbReference type="Gene3D" id="1.10.10.60">
    <property type="entry name" value="Homeodomain-like"/>
    <property type="match status" value="1"/>
</dbReference>
<dbReference type="InterPro" id="IPR035965">
    <property type="entry name" value="PAS-like_dom_sf"/>
</dbReference>
<organism evidence="8 9">
    <name type="scientific">Desulfomonile tiedjei (strain ATCC 49306 / DSM 6799 / DCB-1)</name>
    <dbReference type="NCBI Taxonomy" id="706587"/>
    <lineage>
        <taxon>Bacteria</taxon>
        <taxon>Pseudomonadati</taxon>
        <taxon>Thermodesulfobacteriota</taxon>
        <taxon>Desulfomonilia</taxon>
        <taxon>Desulfomonilales</taxon>
        <taxon>Desulfomonilaceae</taxon>
        <taxon>Desulfomonile</taxon>
    </lineage>
</organism>
<keyword evidence="3" id="KW-0805">Transcription regulation</keyword>
<dbReference type="NCBIfam" id="TIGR00229">
    <property type="entry name" value="sensory_box"/>
    <property type="match status" value="3"/>
</dbReference>
<protein>
    <submittedName>
        <fullName evidence="8">PAS domain S-box</fullName>
    </submittedName>
</protein>
<dbReference type="Gene3D" id="1.10.8.60">
    <property type="match status" value="1"/>
</dbReference>
<feature type="domain" description="Sigma-54 factor interaction" evidence="5">
    <location>
        <begin position="380"/>
        <end position="606"/>
    </location>
</feature>
<dbReference type="SMART" id="SM00091">
    <property type="entry name" value="PAS"/>
    <property type="match status" value="3"/>
</dbReference>
<sequence>MTYGLHQNVLEATSLGMAVFTADGQCISINEALCSMIGAGREEVWQRNFREMDSWKGFGLLVDADEVLSTGREKRREVLVVRSFDRNVWLDCRLNRFTDNGEHRILLIANDITHQKSMEEGLRKSEATLRGILSLSPVGIGLTQDRRIIWVNESWTKMFGFQNSHEFSGKSARVLYPSEAEFERVGRLLYKNGKEIAQTDAKFVKQDGTLFDGHVRIKILDPTDPGKDTIAVIYDITDRKSAEEALRESEQRFRTVFEGANDLIFIKDLDMRFTHVNRAMERIFGVDSSQILGRKAEDFFGEETGKLIREADLRVLKGESIEEEQSRTLFGVRLTFHEVRTPLKNDAGEVVGICGISREITDRKKAQVTLSPPEPEQYPSSAMRETMRTARYASDSDSLVLLQGESGSGKDYLAQWIHDHSRRSSGPYFSLNCAAISKELAESELFGHEAGAFTGARARKKGLLELAESGTLLLNEIGELPLPLQAKLLTFLDTREFLRVGGERAVHVNARLIAATHRNLETEVEEGRFLSPLYHRLNVFTITMPPLRDRTEDIPILLREIMSKLAKDLQLTELPPIDAAGMRSFMSYSWPGNVRELRNVVERALMLSQEGSLNILLPSNDEQSLRVSFGQGKTFQAIIDEITRWLCECALERSGGNKKDAADLLDISRGALYRYMKRVGISRDNDT</sequence>
<dbReference type="InterPro" id="IPR002078">
    <property type="entry name" value="Sigma_54_int"/>
</dbReference>
<feature type="domain" description="PAS" evidence="6">
    <location>
        <begin position="249"/>
        <end position="319"/>
    </location>
</feature>
<evidence type="ECO:0000256" key="1">
    <source>
        <dbReference type="ARBA" id="ARBA00022741"/>
    </source>
</evidence>
<accession>I4C8K5</accession>
<dbReference type="PANTHER" id="PTHR32071:SF121">
    <property type="entry name" value="SIGMA L-DEPENDENT TRANSCRIPTIONAL REGULATOR YQIR-RELATED"/>
    <property type="match status" value="1"/>
</dbReference>
<dbReference type="PROSITE" id="PS50112">
    <property type="entry name" value="PAS"/>
    <property type="match status" value="1"/>
</dbReference>
<keyword evidence="1" id="KW-0547">Nucleotide-binding</keyword>
<dbReference type="RefSeq" id="WP_014811031.1">
    <property type="nucleotide sequence ID" value="NC_018025.1"/>
</dbReference>
<dbReference type="Pfam" id="PF08448">
    <property type="entry name" value="PAS_4"/>
    <property type="match status" value="2"/>
</dbReference>
<dbReference type="SUPFAM" id="SSF55785">
    <property type="entry name" value="PYP-like sensor domain (PAS domain)"/>
    <property type="match status" value="3"/>
</dbReference>
<gene>
    <name evidence="8" type="ordered locus">Desti_3237</name>
</gene>
<evidence type="ECO:0000256" key="3">
    <source>
        <dbReference type="ARBA" id="ARBA00023015"/>
    </source>
</evidence>
<dbReference type="CDD" id="cd00130">
    <property type="entry name" value="PAS"/>
    <property type="match status" value="3"/>
</dbReference>
<dbReference type="Gene3D" id="3.30.450.20">
    <property type="entry name" value="PAS domain"/>
    <property type="match status" value="3"/>
</dbReference>
<dbReference type="InterPro" id="IPR058031">
    <property type="entry name" value="AAA_lid_NorR"/>
</dbReference>
<dbReference type="STRING" id="706587.Desti_3237"/>
<keyword evidence="9" id="KW-1185">Reference proteome</keyword>
<dbReference type="PRINTS" id="PR01590">
    <property type="entry name" value="HTHFIS"/>
</dbReference>
<keyword evidence="4" id="KW-0804">Transcription</keyword>
<dbReference type="InterPro" id="IPR025944">
    <property type="entry name" value="Sigma_54_int_dom_CS"/>
</dbReference>
<dbReference type="EMBL" id="CP003360">
    <property type="protein sequence ID" value="AFM25896.1"/>
    <property type="molecule type" value="Genomic_DNA"/>
</dbReference>
<dbReference type="GO" id="GO:0005524">
    <property type="term" value="F:ATP binding"/>
    <property type="evidence" value="ECO:0007669"/>
    <property type="project" value="UniProtKB-KW"/>
</dbReference>
<reference evidence="9" key="1">
    <citation type="submission" date="2012-06" db="EMBL/GenBank/DDBJ databases">
        <title>Complete sequence of chromosome of Desulfomonile tiedjei DSM 6799.</title>
        <authorList>
            <person name="Lucas S."/>
            <person name="Copeland A."/>
            <person name="Lapidus A."/>
            <person name="Glavina del Rio T."/>
            <person name="Dalin E."/>
            <person name="Tice H."/>
            <person name="Bruce D."/>
            <person name="Goodwin L."/>
            <person name="Pitluck S."/>
            <person name="Peters L."/>
            <person name="Ovchinnikova G."/>
            <person name="Zeytun A."/>
            <person name="Lu M."/>
            <person name="Kyrpides N."/>
            <person name="Mavromatis K."/>
            <person name="Ivanova N."/>
            <person name="Brettin T."/>
            <person name="Detter J.C."/>
            <person name="Han C."/>
            <person name="Larimer F."/>
            <person name="Land M."/>
            <person name="Hauser L."/>
            <person name="Markowitz V."/>
            <person name="Cheng J.-F."/>
            <person name="Hugenholtz P."/>
            <person name="Woyke T."/>
            <person name="Wu D."/>
            <person name="Spring S."/>
            <person name="Schroeder M."/>
            <person name="Brambilla E."/>
            <person name="Klenk H.-P."/>
            <person name="Eisen J.A."/>
        </authorList>
    </citation>
    <scope>NUCLEOTIDE SEQUENCE [LARGE SCALE GENOMIC DNA]</scope>
    <source>
        <strain evidence="9">ATCC 49306 / DSM 6799 / DCB-1</strain>
    </source>
</reference>
<evidence type="ECO:0000313" key="9">
    <source>
        <dbReference type="Proteomes" id="UP000006055"/>
    </source>
</evidence>
<dbReference type="SMART" id="SM00382">
    <property type="entry name" value="AAA"/>
    <property type="match status" value="1"/>
</dbReference>
<dbReference type="InterPro" id="IPR002197">
    <property type="entry name" value="HTH_Fis"/>
</dbReference>
<dbReference type="Pfam" id="PF00158">
    <property type="entry name" value="Sigma54_activat"/>
    <property type="match status" value="1"/>
</dbReference>